<feature type="transmembrane region" description="Helical" evidence="6">
    <location>
        <begin position="94"/>
        <end position="112"/>
    </location>
</feature>
<evidence type="ECO:0000256" key="4">
    <source>
        <dbReference type="ARBA" id="ARBA00022989"/>
    </source>
</evidence>
<feature type="transmembrane region" description="Helical" evidence="6">
    <location>
        <begin position="47"/>
        <end position="64"/>
    </location>
</feature>
<evidence type="ECO:0000256" key="6">
    <source>
        <dbReference type="SAM" id="Phobius"/>
    </source>
</evidence>
<comment type="caution">
    <text evidence="7">The sequence shown here is derived from an EMBL/GenBank/DDBJ whole genome shotgun (WGS) entry which is preliminary data.</text>
</comment>
<dbReference type="Pfam" id="PF09678">
    <property type="entry name" value="Caa3_CtaG"/>
    <property type="match status" value="1"/>
</dbReference>
<evidence type="ECO:0000256" key="2">
    <source>
        <dbReference type="ARBA" id="ARBA00022475"/>
    </source>
</evidence>
<comment type="subcellular location">
    <subcellularLocation>
        <location evidence="1">Cell membrane</location>
        <topology evidence="1">Multi-pass membrane protein</topology>
    </subcellularLocation>
</comment>
<evidence type="ECO:0000256" key="1">
    <source>
        <dbReference type="ARBA" id="ARBA00004651"/>
    </source>
</evidence>
<evidence type="ECO:0000313" key="7">
    <source>
        <dbReference type="EMBL" id="TGG91562.1"/>
    </source>
</evidence>
<feature type="transmembrane region" description="Helical" evidence="6">
    <location>
        <begin position="150"/>
        <end position="171"/>
    </location>
</feature>
<gene>
    <name evidence="7" type="ORF">E4656_16160</name>
</gene>
<dbReference type="RefSeq" id="WP_135484346.1">
    <property type="nucleotide sequence ID" value="NZ_SRMF01000008.1"/>
</dbReference>
<organism evidence="7 8">
    <name type="scientific">Natronospirillum operosum</name>
    <dbReference type="NCBI Taxonomy" id="2759953"/>
    <lineage>
        <taxon>Bacteria</taxon>
        <taxon>Pseudomonadati</taxon>
        <taxon>Pseudomonadota</taxon>
        <taxon>Gammaproteobacteria</taxon>
        <taxon>Oceanospirillales</taxon>
        <taxon>Natronospirillaceae</taxon>
        <taxon>Natronospirillum</taxon>
    </lineage>
</organism>
<dbReference type="EMBL" id="SRMF01000008">
    <property type="protein sequence ID" value="TGG91562.1"/>
    <property type="molecule type" value="Genomic_DNA"/>
</dbReference>
<dbReference type="AlphaFoldDB" id="A0A4Z0W4D9"/>
<keyword evidence="5 6" id="KW-0472">Membrane</keyword>
<keyword evidence="8" id="KW-1185">Reference proteome</keyword>
<dbReference type="OrthoDB" id="9808789at2"/>
<feature type="transmembrane region" description="Helical" evidence="6">
    <location>
        <begin position="191"/>
        <end position="209"/>
    </location>
</feature>
<protein>
    <submittedName>
        <fullName evidence="7">Cytochrome c oxidase assembly protein</fullName>
    </submittedName>
</protein>
<dbReference type="InterPro" id="IPR019108">
    <property type="entry name" value="Caa3_assmbl_CtaG-rel"/>
</dbReference>
<feature type="transmembrane region" description="Helical" evidence="6">
    <location>
        <begin position="118"/>
        <end position="138"/>
    </location>
</feature>
<accession>A0A4Z0W4D9</accession>
<sequence>MLNPQHPMQLALGLTVWSVWFVALYGGLLTLIGPLDQWAHTGTGPHMVQHMLLMGLIAPLWILLRPQAQLVRGSGALGQPLIGGLARLARHPLWMAYLHGGAIWLWHLPAVYDLALDHAGWHAAEHLSFLLTAVLFWWAVLSTSARRSPFALLALLLTLMHTGFLGAIMTFGREPFYADARDLQDQQLAGLIMWVLGGIPYLLAAGWVTRRWLLHLSRRMANA</sequence>
<proteinExistence type="predicted"/>
<keyword evidence="4 6" id="KW-1133">Transmembrane helix</keyword>
<evidence type="ECO:0000256" key="3">
    <source>
        <dbReference type="ARBA" id="ARBA00022692"/>
    </source>
</evidence>
<evidence type="ECO:0000256" key="5">
    <source>
        <dbReference type="ARBA" id="ARBA00023136"/>
    </source>
</evidence>
<dbReference type="Proteomes" id="UP000297475">
    <property type="component" value="Unassembled WGS sequence"/>
</dbReference>
<name>A0A4Z0W4D9_9GAMM</name>
<reference evidence="7 8" key="1">
    <citation type="submission" date="2019-04" db="EMBL/GenBank/DDBJ databases">
        <title>Natronospirillum operosus gen. nov., sp. nov., a haloalkaliphilic satellite isolated from decaying biomass of laboratory culture of cyanobacterium Geitlerinema sp. and proposal of Natronospirillaceae fam. nov. and Saccharospirillaceae fam. nov.</title>
        <authorList>
            <person name="Kevbrin V."/>
            <person name="Boltyanskaya Y."/>
            <person name="Koziaeva V."/>
            <person name="Grouzdev D.S."/>
            <person name="Park M."/>
            <person name="Cho J."/>
        </authorList>
    </citation>
    <scope>NUCLEOTIDE SEQUENCE [LARGE SCALE GENOMIC DNA]</scope>
    <source>
        <strain evidence="7 8">G-116</strain>
    </source>
</reference>
<evidence type="ECO:0000313" key="8">
    <source>
        <dbReference type="Proteomes" id="UP000297475"/>
    </source>
</evidence>
<feature type="transmembrane region" description="Helical" evidence="6">
    <location>
        <begin position="12"/>
        <end position="35"/>
    </location>
</feature>
<keyword evidence="2" id="KW-1003">Cell membrane</keyword>
<dbReference type="GO" id="GO:0005886">
    <property type="term" value="C:plasma membrane"/>
    <property type="evidence" value="ECO:0007669"/>
    <property type="project" value="UniProtKB-SubCell"/>
</dbReference>
<keyword evidence="3 6" id="KW-0812">Transmembrane</keyword>